<dbReference type="Gene3D" id="3.40.47.10">
    <property type="match status" value="2"/>
</dbReference>
<evidence type="ECO:0000256" key="1">
    <source>
        <dbReference type="ARBA" id="ARBA00010982"/>
    </source>
</evidence>
<dbReference type="FunFam" id="3.40.47.10:FF:000010">
    <property type="entry name" value="Acetyl-CoA acetyltransferase (Thiolase)"/>
    <property type="match status" value="1"/>
</dbReference>
<proteinExistence type="inferred from homology"/>
<reference evidence="7 8" key="1">
    <citation type="journal article" date="2021" name="Elife">
        <title>Chloroplast acquisition without the gene transfer in kleptoplastic sea slugs, Plakobranchus ocellatus.</title>
        <authorList>
            <person name="Maeda T."/>
            <person name="Takahashi S."/>
            <person name="Yoshida T."/>
            <person name="Shimamura S."/>
            <person name="Takaki Y."/>
            <person name="Nagai Y."/>
            <person name="Toyoda A."/>
            <person name="Suzuki Y."/>
            <person name="Arimoto A."/>
            <person name="Ishii H."/>
            <person name="Satoh N."/>
            <person name="Nishiyama T."/>
            <person name="Hasebe M."/>
            <person name="Maruyama T."/>
            <person name="Minagawa J."/>
            <person name="Obokata J."/>
            <person name="Shigenobu S."/>
        </authorList>
    </citation>
    <scope>NUCLEOTIDE SEQUENCE [LARGE SCALE GENOMIC DNA]</scope>
</reference>
<dbReference type="GO" id="GO:0003985">
    <property type="term" value="F:acetyl-CoA C-acetyltransferase activity"/>
    <property type="evidence" value="ECO:0007669"/>
    <property type="project" value="TreeGrafter"/>
</dbReference>
<dbReference type="PROSITE" id="PS00737">
    <property type="entry name" value="THIOLASE_2"/>
    <property type="match status" value="1"/>
</dbReference>
<accession>A0AAV4AFB7</accession>
<dbReference type="GO" id="GO:0005739">
    <property type="term" value="C:mitochondrion"/>
    <property type="evidence" value="ECO:0007669"/>
    <property type="project" value="TreeGrafter"/>
</dbReference>
<dbReference type="Pfam" id="PF00108">
    <property type="entry name" value="Thiolase_N"/>
    <property type="match status" value="1"/>
</dbReference>
<keyword evidence="2 4" id="KW-0808">Transferase</keyword>
<dbReference type="InterPro" id="IPR020616">
    <property type="entry name" value="Thiolase_N"/>
</dbReference>
<dbReference type="InterPro" id="IPR020615">
    <property type="entry name" value="Thiolase_acyl_enz_int_AS"/>
</dbReference>
<dbReference type="InterPro" id="IPR020617">
    <property type="entry name" value="Thiolase_C"/>
</dbReference>
<dbReference type="CDD" id="cd00751">
    <property type="entry name" value="thiolase"/>
    <property type="match status" value="1"/>
</dbReference>
<evidence type="ECO:0000259" key="6">
    <source>
        <dbReference type="Pfam" id="PF02803"/>
    </source>
</evidence>
<comment type="caution">
    <text evidence="7">The sequence shown here is derived from an EMBL/GenBank/DDBJ whole genome shotgun (WGS) entry which is preliminary data.</text>
</comment>
<evidence type="ECO:0000256" key="3">
    <source>
        <dbReference type="ARBA" id="ARBA00023315"/>
    </source>
</evidence>
<keyword evidence="8" id="KW-1185">Reference proteome</keyword>
<dbReference type="AlphaFoldDB" id="A0AAV4AFB7"/>
<sequence>MLSTQGGPTLDLLPLTKRRPHTWRWDLRAEVRRSKSFVQERNTSASARPGASCSFFHYCVPSVWGRRRISSACFIRFSGNGRWTFRKMGSSVPERGRKDRGVINMATNTLRAFFQRAVHLAQDQNPARSTKEKHEIAEQEYSVFPHSNRTRQIYQLTMALAKAVKGVYIVAAKRTAFGTFGGKLKNVSATDLGIYASQAALQAGKVKPEDVNSIVFGNVITSAVDGIYSSRHIGLKCGVPLAVPALTVNRLCGSGFQAIVTGAQEIMLGLSDIVLAGGIENMSQTPYAVRNIRFGTRLGENLRLEDQLWESLTDSYCKLPMGMTAENLAEKYNFTREDCDRYAVQTQDRWRVANETGVFKDEIIPVPVKGKKGQEMFEVDEHPRAATMEAMAKLPPVFKKNGTINAGNASGIVDGGCALVLASEAAVQKHSLEPLAKIISYGISGCEPSIMGIGPVPSSKAALAAIGKEVKDMDVVEVNEAFAPQFLAVRKELGLDNDKTNVNGGAIALGHPLGASGARITTNLTYDIRRRGLQYALGSACIGGGQGITVIIERV</sequence>
<dbReference type="Pfam" id="PF02803">
    <property type="entry name" value="Thiolase_C"/>
    <property type="match status" value="1"/>
</dbReference>
<dbReference type="GO" id="GO:0006635">
    <property type="term" value="P:fatty acid beta-oxidation"/>
    <property type="evidence" value="ECO:0007669"/>
    <property type="project" value="TreeGrafter"/>
</dbReference>
<feature type="domain" description="Thiolase C-terminal" evidence="6">
    <location>
        <begin position="433"/>
        <end position="554"/>
    </location>
</feature>
<dbReference type="InterPro" id="IPR020613">
    <property type="entry name" value="Thiolase_CS"/>
</dbReference>
<dbReference type="InterPro" id="IPR002155">
    <property type="entry name" value="Thiolase"/>
</dbReference>
<evidence type="ECO:0000256" key="4">
    <source>
        <dbReference type="RuleBase" id="RU003557"/>
    </source>
</evidence>
<dbReference type="SUPFAM" id="SSF53901">
    <property type="entry name" value="Thiolase-like"/>
    <property type="match status" value="2"/>
</dbReference>
<organism evidence="7 8">
    <name type="scientific">Plakobranchus ocellatus</name>
    <dbReference type="NCBI Taxonomy" id="259542"/>
    <lineage>
        <taxon>Eukaryota</taxon>
        <taxon>Metazoa</taxon>
        <taxon>Spiralia</taxon>
        <taxon>Lophotrochozoa</taxon>
        <taxon>Mollusca</taxon>
        <taxon>Gastropoda</taxon>
        <taxon>Heterobranchia</taxon>
        <taxon>Euthyneura</taxon>
        <taxon>Panpulmonata</taxon>
        <taxon>Sacoglossa</taxon>
        <taxon>Placobranchoidea</taxon>
        <taxon>Plakobranchidae</taxon>
        <taxon>Plakobranchus</taxon>
    </lineage>
</organism>
<evidence type="ECO:0000313" key="8">
    <source>
        <dbReference type="Proteomes" id="UP000735302"/>
    </source>
</evidence>
<dbReference type="PANTHER" id="PTHR18919:SF107">
    <property type="entry name" value="ACETYL-COA ACETYLTRANSFERASE, CYTOSOLIC"/>
    <property type="match status" value="1"/>
</dbReference>
<gene>
    <name evidence="7" type="ORF">PoB_003243700</name>
</gene>
<dbReference type="InterPro" id="IPR016039">
    <property type="entry name" value="Thiolase-like"/>
</dbReference>
<evidence type="ECO:0000313" key="7">
    <source>
        <dbReference type="EMBL" id="GFO05932.1"/>
    </source>
</evidence>
<dbReference type="Proteomes" id="UP000735302">
    <property type="component" value="Unassembled WGS sequence"/>
</dbReference>
<protein>
    <submittedName>
        <fullName evidence="7">Acetyl-CoA acetyltransferase</fullName>
    </submittedName>
</protein>
<name>A0AAV4AFB7_9GAST</name>
<evidence type="ECO:0000259" key="5">
    <source>
        <dbReference type="Pfam" id="PF00108"/>
    </source>
</evidence>
<dbReference type="PROSITE" id="PS00098">
    <property type="entry name" value="THIOLASE_1"/>
    <property type="match status" value="1"/>
</dbReference>
<dbReference type="EMBL" id="BLXT01003756">
    <property type="protein sequence ID" value="GFO05932.1"/>
    <property type="molecule type" value="Genomic_DNA"/>
</dbReference>
<evidence type="ECO:0000256" key="2">
    <source>
        <dbReference type="ARBA" id="ARBA00022679"/>
    </source>
</evidence>
<feature type="domain" description="Thiolase N-terminal" evidence="5">
    <location>
        <begin position="167"/>
        <end position="424"/>
    </location>
</feature>
<dbReference type="NCBIfam" id="TIGR01930">
    <property type="entry name" value="AcCoA-C-Actrans"/>
    <property type="match status" value="1"/>
</dbReference>
<dbReference type="PANTHER" id="PTHR18919">
    <property type="entry name" value="ACETYL-COA C-ACYLTRANSFERASE"/>
    <property type="match status" value="1"/>
</dbReference>
<comment type="similarity">
    <text evidence="1 4">Belongs to the thiolase-like superfamily. Thiolase family.</text>
</comment>
<keyword evidence="3 4" id="KW-0012">Acyltransferase</keyword>